<sequence length="1779" mass="195726">METYSIGAPQLTAASSNGSPSVSSDSPGTATSSTTTPMHSATTDARLGQQPAAPPSRGKHLKCDGNTPCSRCTSSNQECLYVPSRRGYKGPRRGTAHNPNKRHASSSPPYPGAEGDNCPMLLGHGGVSLAAPTLAGFNPGIVLPDQSPASYTTPSPMSNVPLYRNPFAPAMDPNALALATTTPAAPPVQPPPPSLADRCFDAFYHFFHAGHPFVLPKDYFIRMLKEGTTPNLNVVMAAMKYIGSLYVDAGPAKATYLDDAIRLCYQPGTPKDGYLVQALLLIIVGLDGQCNQARARELLADCEQFALEIDLNKRDFATLHGRGNPVLEESWRRTWWDLYVCDGMIAGVHRVTKFLLFNIQADVGLPCEEMQYLTGRIPQTLYMEDFDDQTFLDDDREFSSFTYRIAAARNLGRMMHTPPVLFPDDAIIDRVQSLLTNWRMHLPDSKRDDLSKSCQLDEMMFQAHFITHACTLMLHQPLSQLDTTPVQAVNSCAPHRPVPSGDVFNAHTRHTLTAASEISKMITQAVPITQHTHFFTCVITLSSIVHLSKWALYFVDDEDHLRQQIRLNIGALNKLSKVWKAADTAWAQVKGVAQEIYREKKAQQISPAFWVGFTQEQMMSSISADEGIMSDVGTGNTQRLDSRRRGRRRVTAHTLTTQGILNIVGHLPRCIPPEVFIPSAGEILAILGPSGSGKTTLLNHLATRPTPAALSTSGTILLNGHPPSSTAALRSLTRFVEQDDSLVGALTVRETLTFTARLSSPSSGTSSRQARAARVEGLIDAFGLRAQADTLVGTALRGGISGGQKRRLGVACQLVGEGEGVLPRVLVLDEPTSGLDSLAGGEVLIVIASIHQPSTATFNLFDKVLLMSHGKTHYFGPVKDVAGHYESIGYPMPIHVNPAEFLLEMVNMDFAQDRDSATLRLHEMQSAWASSRGARELTAAVTAAEEKGPGALELDMTERKPSLPSVVLALMHRSFVKSYRDVVVYGIRLAILPLTCRSGSAFMSFMACAYSPAYLEDYMQFIKEKRNGLYGSTAMIISNFLTGIPYLFIIALVFSAISYWLSNLQPTPQAFFTWVLWVFLDLLAAESLVVLLTSLFPSFVISLALIAFANGLWMSVNGFMVPPTVLNVFYRYVFHYWDYQKYVFENMMVNEFSERVYSCANTPTGCQCMWQTDLADQCLIRGQGVLDQYGYKPGYMGKDIGIMMGIIVGYRIAAWIVLKLKNALNTAAIHILSGLLNDGNTTTALQHPHHLPNQNLKPKPALIPPPSQIALLTTLIIHPAFTSRPPEISNTHAASHALSYLRGLLSTVGAVNANFRAAFQFGDNTPTTTTHKTTRTASGPRTTTTTTTTTNNNDPNPPSDSEDSNSSSSSSDTALNGPFARSQLLFRRAPDFWAVLGWAFRCATEQPRRWRHWRVWLGLVVGVLEADLDERLARDEREKLGGKGKEKTVERPAYPALAQSLLVGYLLVLKRERRNALREVLRGLFAFTDGENGVSDRAVFREVFERETVVGSDGAKGKRKRGEDVAVDLENDQFGDYLDGDEFDESGGEEDGVGRGPTPKERKKPGRKPKAEAATPSFVLTDDIAETVSFRLRLFRLLSAVSFYLPETFARVDELYEKFADHVRSLPLPMFRLFVESHHADLPEDVRVSFLRMLIEEMLPRHHPEPADVDPENASGTGVTVLVLQECFLPFAANKVTAEDNAKLSLTLESMLWFVYSQIDVGYSPELRAAVEKGIRAREDNIRNKRGGRPDKAAKEVLARSARNLRTLVDVLAAAAAEK</sequence>
<organism evidence="1 2">
    <name type="scientific">Chaetomium tenue</name>
    <dbReference type="NCBI Taxonomy" id="1854479"/>
    <lineage>
        <taxon>Eukaryota</taxon>
        <taxon>Fungi</taxon>
        <taxon>Dikarya</taxon>
        <taxon>Ascomycota</taxon>
        <taxon>Pezizomycotina</taxon>
        <taxon>Sordariomycetes</taxon>
        <taxon>Sordariomycetidae</taxon>
        <taxon>Sordariales</taxon>
        <taxon>Chaetomiaceae</taxon>
        <taxon>Chaetomium</taxon>
    </lineage>
</organism>
<gene>
    <name evidence="1" type="ORF">F5144DRAFT_487549</name>
</gene>
<protein>
    <submittedName>
        <fullName evidence="1">Uncharacterized protein</fullName>
    </submittedName>
</protein>
<name>A0ACB7PBR1_9PEZI</name>
<evidence type="ECO:0000313" key="2">
    <source>
        <dbReference type="Proteomes" id="UP000724584"/>
    </source>
</evidence>
<dbReference type="Proteomes" id="UP000724584">
    <property type="component" value="Unassembled WGS sequence"/>
</dbReference>
<accession>A0ACB7PBR1</accession>
<proteinExistence type="predicted"/>
<reference evidence="1 2" key="1">
    <citation type="journal article" date="2021" name="Nat. Commun.">
        <title>Genetic determinants of endophytism in the Arabidopsis root mycobiome.</title>
        <authorList>
            <person name="Mesny F."/>
            <person name="Miyauchi S."/>
            <person name="Thiergart T."/>
            <person name="Pickel B."/>
            <person name="Atanasova L."/>
            <person name="Karlsson M."/>
            <person name="Huettel B."/>
            <person name="Barry K.W."/>
            <person name="Haridas S."/>
            <person name="Chen C."/>
            <person name="Bauer D."/>
            <person name="Andreopoulos W."/>
            <person name="Pangilinan J."/>
            <person name="LaButti K."/>
            <person name="Riley R."/>
            <person name="Lipzen A."/>
            <person name="Clum A."/>
            <person name="Drula E."/>
            <person name="Henrissat B."/>
            <person name="Kohler A."/>
            <person name="Grigoriev I.V."/>
            <person name="Martin F.M."/>
            <person name="Hacquard S."/>
        </authorList>
    </citation>
    <scope>NUCLEOTIDE SEQUENCE [LARGE SCALE GENOMIC DNA]</scope>
    <source>
        <strain evidence="1 2">MPI-SDFR-AT-0079</strain>
    </source>
</reference>
<dbReference type="EMBL" id="JAGIZQ010000003">
    <property type="protein sequence ID" value="KAH6636204.1"/>
    <property type="molecule type" value="Genomic_DNA"/>
</dbReference>
<comment type="caution">
    <text evidence="1">The sequence shown here is derived from an EMBL/GenBank/DDBJ whole genome shotgun (WGS) entry which is preliminary data.</text>
</comment>
<evidence type="ECO:0000313" key="1">
    <source>
        <dbReference type="EMBL" id="KAH6636204.1"/>
    </source>
</evidence>
<keyword evidence="2" id="KW-1185">Reference proteome</keyword>